<dbReference type="SUPFAM" id="SSF52540">
    <property type="entry name" value="P-loop containing nucleoside triphosphate hydrolases"/>
    <property type="match status" value="2"/>
</dbReference>
<keyword evidence="7" id="KW-1185">Reference proteome</keyword>
<dbReference type="InterPro" id="IPR017871">
    <property type="entry name" value="ABC_transporter-like_CS"/>
</dbReference>
<organism evidence="6 7">
    <name type="scientific">Trueperella abortisuis</name>
    <dbReference type="NCBI Taxonomy" id="445930"/>
    <lineage>
        <taxon>Bacteria</taxon>
        <taxon>Bacillati</taxon>
        <taxon>Actinomycetota</taxon>
        <taxon>Actinomycetes</taxon>
        <taxon>Actinomycetales</taxon>
        <taxon>Actinomycetaceae</taxon>
        <taxon>Trueperella</taxon>
    </lineage>
</organism>
<dbReference type="PROSITE" id="PS00211">
    <property type="entry name" value="ABC_TRANSPORTER_1"/>
    <property type="match status" value="1"/>
</dbReference>
<dbReference type="CDD" id="cd03226">
    <property type="entry name" value="ABC_cobalt_CbiO_domain2"/>
    <property type="match status" value="1"/>
</dbReference>
<dbReference type="PANTHER" id="PTHR43553">
    <property type="entry name" value="HEAVY METAL TRANSPORTER"/>
    <property type="match status" value="1"/>
</dbReference>
<evidence type="ECO:0000313" key="6">
    <source>
        <dbReference type="EMBL" id="MDP9832477.1"/>
    </source>
</evidence>
<feature type="domain" description="ABC transporter" evidence="5">
    <location>
        <begin position="2"/>
        <end position="247"/>
    </location>
</feature>
<evidence type="ECO:0000256" key="1">
    <source>
        <dbReference type="ARBA" id="ARBA00005417"/>
    </source>
</evidence>
<evidence type="ECO:0000256" key="2">
    <source>
        <dbReference type="ARBA" id="ARBA00022448"/>
    </source>
</evidence>
<dbReference type="GO" id="GO:0016787">
    <property type="term" value="F:hydrolase activity"/>
    <property type="evidence" value="ECO:0007669"/>
    <property type="project" value="UniProtKB-KW"/>
</dbReference>
<dbReference type="Proteomes" id="UP001230145">
    <property type="component" value="Unassembled WGS sequence"/>
</dbReference>
<dbReference type="RefSeq" id="WP_296931687.1">
    <property type="nucleotide sequence ID" value="NZ_JAUSQL010000001.1"/>
</dbReference>
<evidence type="ECO:0000256" key="4">
    <source>
        <dbReference type="ARBA" id="ARBA00022840"/>
    </source>
</evidence>
<keyword evidence="6" id="KW-0378">Hydrolase</keyword>
<keyword evidence="4 6" id="KW-0067">ATP-binding</keyword>
<evidence type="ECO:0000259" key="5">
    <source>
        <dbReference type="PROSITE" id="PS50893"/>
    </source>
</evidence>
<dbReference type="InterPro" id="IPR050095">
    <property type="entry name" value="ECF_ABC_transporter_ATP-bd"/>
</dbReference>
<accession>A0ABT9PIE4</accession>
<dbReference type="InterPro" id="IPR015856">
    <property type="entry name" value="ABC_transpr_CbiO/EcfA_su"/>
</dbReference>
<gene>
    <name evidence="6" type="ORF">J2S45_001156</name>
</gene>
<keyword evidence="2" id="KW-0813">Transport</keyword>
<dbReference type="Gene3D" id="3.40.50.300">
    <property type="entry name" value="P-loop containing nucleotide triphosphate hydrolases"/>
    <property type="match status" value="2"/>
</dbReference>
<keyword evidence="3" id="KW-0547">Nucleotide-binding</keyword>
<dbReference type="EMBL" id="JAUSQL010000001">
    <property type="protein sequence ID" value="MDP9832477.1"/>
    <property type="molecule type" value="Genomic_DNA"/>
</dbReference>
<comment type="caution">
    <text evidence="6">The sequence shown here is derived from an EMBL/GenBank/DDBJ whole genome shotgun (WGS) entry which is preliminary data.</text>
</comment>
<proteinExistence type="inferred from homology"/>
<evidence type="ECO:0000256" key="3">
    <source>
        <dbReference type="ARBA" id="ARBA00022741"/>
    </source>
</evidence>
<feature type="domain" description="ABC transporter" evidence="5">
    <location>
        <begin position="271"/>
        <end position="492"/>
    </location>
</feature>
<dbReference type="CDD" id="cd03225">
    <property type="entry name" value="ABC_cobalt_CbiO_domain1"/>
    <property type="match status" value="1"/>
</dbReference>
<dbReference type="GO" id="GO:0005524">
    <property type="term" value="F:ATP binding"/>
    <property type="evidence" value="ECO:0007669"/>
    <property type="project" value="UniProtKB-KW"/>
</dbReference>
<dbReference type="InterPro" id="IPR027417">
    <property type="entry name" value="P-loop_NTPase"/>
</dbReference>
<dbReference type="SMART" id="SM00382">
    <property type="entry name" value="AAA"/>
    <property type="match status" value="2"/>
</dbReference>
<dbReference type="Pfam" id="PF00005">
    <property type="entry name" value="ABC_tran"/>
    <property type="match status" value="2"/>
</dbReference>
<protein>
    <submittedName>
        <fullName evidence="6">Energy-coupling factor transport system ATP-binding protein</fullName>
        <ecNumber evidence="6">3.6.3.-</ecNumber>
    </submittedName>
</protein>
<dbReference type="PANTHER" id="PTHR43553:SF24">
    <property type="entry name" value="ENERGY-COUPLING FACTOR TRANSPORTER ATP-BINDING PROTEIN ECFA1"/>
    <property type="match status" value="1"/>
</dbReference>
<evidence type="ECO:0000313" key="7">
    <source>
        <dbReference type="Proteomes" id="UP001230145"/>
    </source>
</evidence>
<sequence>MTTLSHVTFAYALGEGEGAPRSGGVMDIDLEFAPGQFVLITGPSGCGKSTILKLLNGLIPELFSGDLSGKVTLAGHETTSTDIQSLGRCAGIVFQNPRSQFFTANVIEELAFASENAGEAPEVIARRIEDAADTWALADFLDRDLTKLSGGQAQLVASAVATAGPQHILLLDEPTSNLSVEMIGRFAAALGELKGRGWTIVCAEHRVYPFREIADRVVRLAGGRVVEVCGANEFYSRSDVERRAMGLRTLKAPDAGILGEGSDRSGTTDAVVADNLTFSYGDREVLDIDSLTLYPGQVTSLEGPNGAGKTTLARVLIGLADASAGRISFAGKDAGKHMRQARSVLVMQDVNRQLFGQSVRAEMRIGGVEVSDERIDGVLAALDLDELADRHPMTLSGGQKQRLVIACSLVADKELYVFDEPTSGVDYAQLRSISEEIRALAARGKTVLIISHDLEFIDEVADRRLWLDTLADARANDEPQIRALGTRSRSKN</sequence>
<reference evidence="6 7" key="1">
    <citation type="submission" date="2023-07" db="EMBL/GenBank/DDBJ databases">
        <title>Sequencing the genomes of 1000 actinobacteria strains.</title>
        <authorList>
            <person name="Klenk H.-P."/>
        </authorList>
    </citation>
    <scope>NUCLEOTIDE SEQUENCE [LARGE SCALE GENOMIC DNA]</scope>
    <source>
        <strain evidence="6 7">DSM 19515</strain>
    </source>
</reference>
<dbReference type="EC" id="3.6.3.-" evidence="6"/>
<comment type="similarity">
    <text evidence="1">Belongs to the ABC transporter superfamily.</text>
</comment>
<name>A0ABT9PIE4_9ACTO</name>
<dbReference type="PROSITE" id="PS50893">
    <property type="entry name" value="ABC_TRANSPORTER_2"/>
    <property type="match status" value="2"/>
</dbReference>
<dbReference type="InterPro" id="IPR003439">
    <property type="entry name" value="ABC_transporter-like_ATP-bd"/>
</dbReference>
<dbReference type="InterPro" id="IPR003593">
    <property type="entry name" value="AAA+_ATPase"/>
</dbReference>